<dbReference type="Proteomes" id="UP000015105">
    <property type="component" value="Chromosome 2D"/>
</dbReference>
<accession>A0A453BPW3</accession>
<dbReference type="EnsemblPlants" id="AET2Gv20590100.8">
    <property type="protein sequence ID" value="AET2Gv20590100.8"/>
    <property type="gene ID" value="AET2Gv20590100"/>
</dbReference>
<sequence>LSFALEACLHGCLATSTLEEGRGLISKAAETALIGTLAIKLLWLCLLAPTLIYMICKVKK</sequence>
<keyword evidence="1" id="KW-1133">Transmembrane helix</keyword>
<reference evidence="2" key="3">
    <citation type="journal article" date="2017" name="Nature">
        <title>Genome sequence of the progenitor of the wheat D genome Aegilops tauschii.</title>
        <authorList>
            <person name="Luo M.C."/>
            <person name="Gu Y.Q."/>
            <person name="Puiu D."/>
            <person name="Wang H."/>
            <person name="Twardziok S.O."/>
            <person name="Deal K.R."/>
            <person name="Huo N."/>
            <person name="Zhu T."/>
            <person name="Wang L."/>
            <person name="Wang Y."/>
            <person name="McGuire P.E."/>
            <person name="Liu S."/>
            <person name="Long H."/>
            <person name="Ramasamy R.K."/>
            <person name="Rodriguez J.C."/>
            <person name="Van S.L."/>
            <person name="Yuan L."/>
            <person name="Wang Z."/>
            <person name="Xia Z."/>
            <person name="Xiao L."/>
            <person name="Anderson O.D."/>
            <person name="Ouyang S."/>
            <person name="Liang Y."/>
            <person name="Zimin A.V."/>
            <person name="Pertea G."/>
            <person name="Qi P."/>
            <person name="Bennetzen J.L."/>
            <person name="Dai X."/>
            <person name="Dawson M.W."/>
            <person name="Muller H.G."/>
            <person name="Kugler K."/>
            <person name="Rivarola-Duarte L."/>
            <person name="Spannagl M."/>
            <person name="Mayer K.F.X."/>
            <person name="Lu F.H."/>
            <person name="Bevan M.W."/>
            <person name="Leroy P."/>
            <person name="Li P."/>
            <person name="You F.M."/>
            <person name="Sun Q."/>
            <person name="Liu Z."/>
            <person name="Lyons E."/>
            <person name="Wicker T."/>
            <person name="Salzberg S.L."/>
            <person name="Devos K.M."/>
            <person name="Dvorak J."/>
        </authorList>
    </citation>
    <scope>NUCLEOTIDE SEQUENCE [LARGE SCALE GENOMIC DNA]</scope>
    <source>
        <strain evidence="2">cv. AL8/78</strain>
    </source>
</reference>
<dbReference type="AlphaFoldDB" id="A0A453BPW3"/>
<reference evidence="2" key="5">
    <citation type="journal article" date="2021" name="G3 (Bethesda)">
        <title>Aegilops tauschii genome assembly Aet v5.0 features greater sequence contiguity and improved annotation.</title>
        <authorList>
            <person name="Wang L."/>
            <person name="Zhu T."/>
            <person name="Rodriguez J.C."/>
            <person name="Deal K.R."/>
            <person name="Dubcovsky J."/>
            <person name="McGuire P.E."/>
            <person name="Lux T."/>
            <person name="Spannagl M."/>
            <person name="Mayer K.F.X."/>
            <person name="Baldrich P."/>
            <person name="Meyers B.C."/>
            <person name="Huo N."/>
            <person name="Gu Y.Q."/>
            <person name="Zhou H."/>
            <person name="Devos K.M."/>
            <person name="Bennetzen J.L."/>
            <person name="Unver T."/>
            <person name="Budak H."/>
            <person name="Gulick P.J."/>
            <person name="Galiba G."/>
            <person name="Kalapos B."/>
            <person name="Nelson D.R."/>
            <person name="Li P."/>
            <person name="You F.M."/>
            <person name="Luo M.C."/>
            <person name="Dvorak J."/>
        </authorList>
    </citation>
    <scope>NUCLEOTIDE SEQUENCE [LARGE SCALE GENOMIC DNA]</scope>
    <source>
        <strain evidence="2">cv. AL8/78</strain>
    </source>
</reference>
<keyword evidence="1" id="KW-0812">Transmembrane</keyword>
<feature type="transmembrane region" description="Helical" evidence="1">
    <location>
        <begin position="32"/>
        <end position="56"/>
    </location>
</feature>
<keyword evidence="3" id="KW-1185">Reference proteome</keyword>
<dbReference type="Gramene" id="AET2Gv20590100.8">
    <property type="protein sequence ID" value="AET2Gv20590100.8"/>
    <property type="gene ID" value="AET2Gv20590100"/>
</dbReference>
<proteinExistence type="predicted"/>
<evidence type="ECO:0000313" key="2">
    <source>
        <dbReference type="EnsemblPlants" id="AET2Gv20590100.8"/>
    </source>
</evidence>
<reference evidence="3" key="2">
    <citation type="journal article" date="2017" name="Nat. Plants">
        <title>The Aegilops tauschii genome reveals multiple impacts of transposons.</title>
        <authorList>
            <person name="Zhao G."/>
            <person name="Zou C."/>
            <person name="Li K."/>
            <person name="Wang K."/>
            <person name="Li T."/>
            <person name="Gao L."/>
            <person name="Zhang X."/>
            <person name="Wang H."/>
            <person name="Yang Z."/>
            <person name="Liu X."/>
            <person name="Jiang W."/>
            <person name="Mao L."/>
            <person name="Kong X."/>
            <person name="Jiao Y."/>
            <person name="Jia J."/>
        </authorList>
    </citation>
    <scope>NUCLEOTIDE SEQUENCE [LARGE SCALE GENOMIC DNA]</scope>
    <source>
        <strain evidence="3">cv. AL8/78</strain>
    </source>
</reference>
<reference evidence="2" key="4">
    <citation type="submission" date="2019-03" db="UniProtKB">
        <authorList>
            <consortium name="EnsemblPlants"/>
        </authorList>
    </citation>
    <scope>IDENTIFICATION</scope>
</reference>
<organism evidence="2 3">
    <name type="scientific">Aegilops tauschii subsp. strangulata</name>
    <name type="common">Goatgrass</name>
    <dbReference type="NCBI Taxonomy" id="200361"/>
    <lineage>
        <taxon>Eukaryota</taxon>
        <taxon>Viridiplantae</taxon>
        <taxon>Streptophyta</taxon>
        <taxon>Embryophyta</taxon>
        <taxon>Tracheophyta</taxon>
        <taxon>Spermatophyta</taxon>
        <taxon>Magnoliopsida</taxon>
        <taxon>Liliopsida</taxon>
        <taxon>Poales</taxon>
        <taxon>Poaceae</taxon>
        <taxon>BOP clade</taxon>
        <taxon>Pooideae</taxon>
        <taxon>Triticodae</taxon>
        <taxon>Triticeae</taxon>
        <taxon>Triticinae</taxon>
        <taxon>Aegilops</taxon>
    </lineage>
</organism>
<keyword evidence="1" id="KW-0472">Membrane</keyword>
<name>A0A453BPW3_AEGTS</name>
<reference evidence="3" key="1">
    <citation type="journal article" date="2014" name="Science">
        <title>Ancient hybridizations among the ancestral genomes of bread wheat.</title>
        <authorList>
            <consortium name="International Wheat Genome Sequencing Consortium,"/>
            <person name="Marcussen T."/>
            <person name="Sandve S.R."/>
            <person name="Heier L."/>
            <person name="Spannagl M."/>
            <person name="Pfeifer M."/>
            <person name="Jakobsen K.S."/>
            <person name="Wulff B.B."/>
            <person name="Steuernagel B."/>
            <person name="Mayer K.F."/>
            <person name="Olsen O.A."/>
        </authorList>
    </citation>
    <scope>NUCLEOTIDE SEQUENCE [LARGE SCALE GENOMIC DNA]</scope>
    <source>
        <strain evidence="3">cv. AL8/78</strain>
    </source>
</reference>
<evidence type="ECO:0000256" key="1">
    <source>
        <dbReference type="SAM" id="Phobius"/>
    </source>
</evidence>
<evidence type="ECO:0000313" key="3">
    <source>
        <dbReference type="Proteomes" id="UP000015105"/>
    </source>
</evidence>
<protein>
    <submittedName>
        <fullName evidence="2">Uncharacterized protein</fullName>
    </submittedName>
</protein>